<keyword evidence="4 5" id="KW-0472">Membrane</keyword>
<evidence type="ECO:0000259" key="7">
    <source>
        <dbReference type="PROSITE" id="PS51751"/>
    </source>
</evidence>
<feature type="domain" description="EXPERA" evidence="7">
    <location>
        <begin position="8"/>
        <end position="139"/>
    </location>
</feature>
<evidence type="ECO:0000256" key="1">
    <source>
        <dbReference type="ARBA" id="ARBA00004141"/>
    </source>
</evidence>
<evidence type="ECO:0000313" key="8">
    <source>
        <dbReference type="EMBL" id="CAK9142745.1"/>
    </source>
</evidence>
<reference evidence="8 9" key="1">
    <citation type="submission" date="2024-02" db="EMBL/GenBank/DDBJ databases">
        <authorList>
            <person name="Vignale AGUSTIN F."/>
            <person name="Sosa J E."/>
            <person name="Modenutti C."/>
        </authorList>
    </citation>
    <scope>NUCLEOTIDE SEQUENCE [LARGE SCALE GENOMIC DNA]</scope>
</reference>
<keyword evidence="3 5" id="KW-1133">Transmembrane helix</keyword>
<feature type="transmembrane region" description="Helical" evidence="6">
    <location>
        <begin position="124"/>
        <end position="144"/>
    </location>
</feature>
<evidence type="ECO:0000256" key="3">
    <source>
        <dbReference type="ARBA" id="ARBA00022989"/>
    </source>
</evidence>
<evidence type="ECO:0000313" key="9">
    <source>
        <dbReference type="Proteomes" id="UP001642360"/>
    </source>
</evidence>
<dbReference type="InterPro" id="IPR051987">
    <property type="entry name" value="Sigma-2_receptor-like"/>
</dbReference>
<accession>A0ABC8RCQ4</accession>
<protein>
    <recommendedName>
        <fullName evidence="7">EXPERA domain-containing protein</fullName>
    </recommendedName>
</protein>
<dbReference type="InterPro" id="IPR033118">
    <property type="entry name" value="EXPERA"/>
</dbReference>
<comment type="caution">
    <text evidence="8">The sequence shown here is derived from an EMBL/GenBank/DDBJ whole genome shotgun (WGS) entry which is preliminary data.</text>
</comment>
<dbReference type="Pfam" id="PF05241">
    <property type="entry name" value="EBP"/>
    <property type="match status" value="1"/>
</dbReference>
<dbReference type="EMBL" id="CAUOFW020001247">
    <property type="protein sequence ID" value="CAK9142745.1"/>
    <property type="molecule type" value="Genomic_DNA"/>
</dbReference>
<keyword evidence="2 5" id="KW-0812">Transmembrane</keyword>
<evidence type="ECO:0000256" key="4">
    <source>
        <dbReference type="ARBA" id="ARBA00023136"/>
    </source>
</evidence>
<dbReference type="PANTHER" id="PTHR31204">
    <property type="entry name" value="SIGMA INTRACELLULAR RECEPTOR 2"/>
    <property type="match status" value="1"/>
</dbReference>
<keyword evidence="9" id="KW-1185">Reference proteome</keyword>
<sequence>MVALIKLIDTVLLAFLTVVAVAAPLDVGLCLSPKIQPDFLLRLQFLYTRKYGEYLATQRPGFFVALVWLEVLFMWPLAVLNLYGNLGGRRWFNATSSVFGASYCTAMIAVGTELMYSHSVSNSLLMAHFLFIGCGVLAILRSLLPNAGKTLATGRTIELSGKKKA</sequence>
<proteinExistence type="predicted"/>
<gene>
    <name evidence="8" type="ORF">ILEXP_LOCUS10433</name>
</gene>
<comment type="subcellular location">
    <subcellularLocation>
        <location evidence="1">Membrane</location>
        <topology evidence="1">Multi-pass membrane protein</topology>
    </subcellularLocation>
</comment>
<dbReference type="Proteomes" id="UP001642360">
    <property type="component" value="Unassembled WGS sequence"/>
</dbReference>
<feature type="transmembrane region" description="Helical" evidence="6">
    <location>
        <begin position="91"/>
        <end position="112"/>
    </location>
</feature>
<evidence type="ECO:0000256" key="6">
    <source>
        <dbReference type="SAM" id="Phobius"/>
    </source>
</evidence>
<name>A0ABC8RCQ4_9AQUA</name>
<evidence type="ECO:0000256" key="5">
    <source>
        <dbReference type="PROSITE-ProRule" id="PRU01087"/>
    </source>
</evidence>
<evidence type="ECO:0000256" key="2">
    <source>
        <dbReference type="ARBA" id="ARBA00022692"/>
    </source>
</evidence>
<dbReference type="PROSITE" id="PS51751">
    <property type="entry name" value="EXPERA"/>
    <property type="match status" value="1"/>
</dbReference>
<feature type="transmembrane region" description="Helical" evidence="6">
    <location>
        <begin position="62"/>
        <end position="84"/>
    </location>
</feature>
<dbReference type="PANTHER" id="PTHR31204:SF1">
    <property type="entry name" value="SIGMA INTRACELLULAR RECEPTOR 2"/>
    <property type="match status" value="1"/>
</dbReference>
<dbReference type="AlphaFoldDB" id="A0ABC8RCQ4"/>
<organism evidence="8 9">
    <name type="scientific">Ilex paraguariensis</name>
    <name type="common">yerba mate</name>
    <dbReference type="NCBI Taxonomy" id="185542"/>
    <lineage>
        <taxon>Eukaryota</taxon>
        <taxon>Viridiplantae</taxon>
        <taxon>Streptophyta</taxon>
        <taxon>Embryophyta</taxon>
        <taxon>Tracheophyta</taxon>
        <taxon>Spermatophyta</taxon>
        <taxon>Magnoliopsida</taxon>
        <taxon>eudicotyledons</taxon>
        <taxon>Gunneridae</taxon>
        <taxon>Pentapetalae</taxon>
        <taxon>asterids</taxon>
        <taxon>campanulids</taxon>
        <taxon>Aquifoliales</taxon>
        <taxon>Aquifoliaceae</taxon>
        <taxon>Ilex</taxon>
    </lineage>
</organism>
<dbReference type="GO" id="GO:0016020">
    <property type="term" value="C:membrane"/>
    <property type="evidence" value="ECO:0007669"/>
    <property type="project" value="UniProtKB-SubCell"/>
</dbReference>